<evidence type="ECO:0000259" key="1">
    <source>
        <dbReference type="Pfam" id="PF04967"/>
    </source>
</evidence>
<dbReference type="PANTHER" id="PTHR34236:SF1">
    <property type="entry name" value="DIMETHYL SULFOXIDE REDUCTASE TRANSCRIPTIONAL ACTIVATOR"/>
    <property type="match status" value="1"/>
</dbReference>
<dbReference type="Proteomes" id="UP000009062">
    <property type="component" value="Chromosome"/>
</dbReference>
<dbReference type="InterPro" id="IPR007050">
    <property type="entry name" value="HTH_bacterioopsin"/>
</dbReference>
<dbReference type="STRING" id="698757.Pogu_1359"/>
<sequence>MLKVKIVALHEGCWTSDLDTQGTTLAMSFFPKKNYFRSIVAFNEGPNLQQVKGIVRILSSRRIGTTHVVDFLNKYDDSMAGALNDLGVLIIKNKLYGGLEEWEILTYKWAIREVKSSISSIAKIKKISVDNFKPPPPLTQAESAVLRALVQLGYFDHPRRVTLESVGRHLGMSKSTVVYHLRNALKKISITYFEFF</sequence>
<proteinExistence type="predicted"/>
<accession>H6Q907</accession>
<dbReference type="KEGG" id="pog:Pogu_1359"/>
<dbReference type="Pfam" id="PF04967">
    <property type="entry name" value="HTH_10"/>
    <property type="match status" value="1"/>
</dbReference>
<organism evidence="2 3">
    <name type="scientific">Pyrobaculum oguniense (strain DSM 13380 / JCM 10595 / TE7)</name>
    <dbReference type="NCBI Taxonomy" id="698757"/>
    <lineage>
        <taxon>Archaea</taxon>
        <taxon>Thermoproteota</taxon>
        <taxon>Thermoprotei</taxon>
        <taxon>Thermoproteales</taxon>
        <taxon>Thermoproteaceae</taxon>
        <taxon>Pyrobaculum</taxon>
    </lineage>
</organism>
<dbReference type="PANTHER" id="PTHR34236">
    <property type="entry name" value="DIMETHYL SULFOXIDE REDUCTASE TRANSCRIPTIONAL ACTIVATOR"/>
    <property type="match status" value="1"/>
</dbReference>
<keyword evidence="3" id="KW-1185">Reference proteome</keyword>
<dbReference type="HOGENOM" id="CLU_104910_1_0_2"/>
<dbReference type="Gene3D" id="1.10.10.10">
    <property type="entry name" value="Winged helix-like DNA-binding domain superfamily/Winged helix DNA-binding domain"/>
    <property type="match status" value="1"/>
</dbReference>
<name>H6Q907_PYROT</name>
<dbReference type="eggNOG" id="arCOG02273">
    <property type="taxonomic scope" value="Archaea"/>
</dbReference>
<feature type="domain" description="HTH bat-type" evidence="1">
    <location>
        <begin position="138"/>
        <end position="188"/>
    </location>
</feature>
<evidence type="ECO:0000313" key="2">
    <source>
        <dbReference type="EMBL" id="AFA39386.1"/>
    </source>
</evidence>
<protein>
    <submittedName>
        <fullName evidence="2">DNA binding protein</fullName>
    </submittedName>
</protein>
<reference evidence="2 3" key="1">
    <citation type="journal article" date="2012" name="Stand. Genomic Sci.">
        <title>Complete genome sequence of Pyrobaculum oguniense.</title>
        <authorList>
            <person name="Bernick D.L."/>
            <person name="Karplus K."/>
            <person name="Lui L.M."/>
            <person name="Coker J.K."/>
            <person name="Murphy J.N."/>
            <person name="Chan P.P."/>
            <person name="Cozen A.E."/>
            <person name="Lowe T.M."/>
        </authorList>
    </citation>
    <scope>NUCLEOTIDE SEQUENCE [LARGE SCALE GENOMIC DNA]</scope>
    <source>
        <strain evidence="2 3">TE7</strain>
    </source>
</reference>
<dbReference type="EMBL" id="CP003316">
    <property type="protein sequence ID" value="AFA39386.1"/>
    <property type="molecule type" value="Genomic_DNA"/>
</dbReference>
<dbReference type="AlphaFoldDB" id="H6Q907"/>
<evidence type="ECO:0000313" key="3">
    <source>
        <dbReference type="Proteomes" id="UP000009062"/>
    </source>
</evidence>
<dbReference type="InterPro" id="IPR036388">
    <property type="entry name" value="WH-like_DNA-bd_sf"/>
</dbReference>
<gene>
    <name evidence="2" type="ordered locus">Pogu_1359</name>
</gene>